<evidence type="ECO:0000313" key="5">
    <source>
        <dbReference type="Proteomes" id="UP001140172"/>
    </source>
</evidence>
<dbReference type="InterPro" id="IPR006909">
    <property type="entry name" value="Rad21/Rec8_C_eu"/>
</dbReference>
<evidence type="ECO:0000313" key="4">
    <source>
        <dbReference type="EMBL" id="KAJ2781582.1"/>
    </source>
</evidence>
<feature type="domain" description="Rad21/Rec8-like protein C-terminal eukaryotic" evidence="3">
    <location>
        <begin position="513"/>
        <end position="553"/>
    </location>
</feature>
<evidence type="ECO:0000256" key="2">
    <source>
        <dbReference type="SAM" id="SignalP"/>
    </source>
</evidence>
<evidence type="ECO:0000259" key="3">
    <source>
        <dbReference type="Pfam" id="PF04824"/>
    </source>
</evidence>
<feature type="compositionally biased region" description="Polar residues" evidence="1">
    <location>
        <begin position="384"/>
        <end position="399"/>
    </location>
</feature>
<dbReference type="InterPro" id="IPR036390">
    <property type="entry name" value="WH_DNA-bd_sf"/>
</dbReference>
<reference evidence="4" key="1">
    <citation type="submission" date="2022-07" db="EMBL/GenBank/DDBJ databases">
        <title>Phylogenomic reconstructions and comparative analyses of Kickxellomycotina fungi.</title>
        <authorList>
            <person name="Reynolds N.K."/>
            <person name="Stajich J.E."/>
            <person name="Barry K."/>
            <person name="Grigoriev I.V."/>
            <person name="Crous P."/>
            <person name="Smith M.E."/>
        </authorList>
    </citation>
    <scope>NUCLEOTIDE SEQUENCE</scope>
    <source>
        <strain evidence="4">BCRC 34489</strain>
    </source>
</reference>
<feature type="signal peptide" evidence="2">
    <location>
        <begin position="1"/>
        <end position="21"/>
    </location>
</feature>
<dbReference type="Proteomes" id="UP001140172">
    <property type="component" value="Unassembled WGS sequence"/>
</dbReference>
<dbReference type="EMBL" id="JANBUM010000205">
    <property type="protein sequence ID" value="KAJ2781582.1"/>
    <property type="molecule type" value="Genomic_DNA"/>
</dbReference>
<protein>
    <recommendedName>
        <fullName evidence="3">Rad21/Rec8-like protein C-terminal eukaryotic domain-containing protein</fullName>
    </recommendedName>
</protein>
<dbReference type="OrthoDB" id="10071381at2759"/>
<feature type="compositionally biased region" description="Polar residues" evidence="1">
    <location>
        <begin position="409"/>
        <end position="420"/>
    </location>
</feature>
<keyword evidence="5" id="KW-1185">Reference proteome</keyword>
<organism evidence="4 5">
    <name type="scientific">Coemansia interrupta</name>
    <dbReference type="NCBI Taxonomy" id="1126814"/>
    <lineage>
        <taxon>Eukaryota</taxon>
        <taxon>Fungi</taxon>
        <taxon>Fungi incertae sedis</taxon>
        <taxon>Zoopagomycota</taxon>
        <taxon>Kickxellomycotina</taxon>
        <taxon>Kickxellomycetes</taxon>
        <taxon>Kickxellales</taxon>
        <taxon>Kickxellaceae</taxon>
        <taxon>Coemansia</taxon>
    </lineage>
</organism>
<name>A0A9W8HE24_9FUNG</name>
<comment type="caution">
    <text evidence="4">The sequence shown here is derived from an EMBL/GenBank/DDBJ whole genome shotgun (WGS) entry which is preliminary data.</text>
</comment>
<dbReference type="Pfam" id="PF04824">
    <property type="entry name" value="Rad21_Rec8"/>
    <property type="match status" value="1"/>
</dbReference>
<accession>A0A9W8HE24</accession>
<dbReference type="AlphaFoldDB" id="A0A9W8HE24"/>
<evidence type="ECO:0000256" key="1">
    <source>
        <dbReference type="SAM" id="MobiDB-lite"/>
    </source>
</evidence>
<keyword evidence="2" id="KW-0732">Signal</keyword>
<gene>
    <name evidence="4" type="ORF">GGI15_003180</name>
</gene>
<proteinExistence type="predicted"/>
<sequence>MSLRLSSILLVGLARVLKRQADMLNSDYFYNVDPDGFADATAERHALFGCRNALTADAQLVRPDVYGDSDRYENSNVHGNGHIHLFLELDDAANYGGDIHFSDDGNLHFIPSSPPPVADGGATVERLHANFETDGSGLSTVEGAQAVPLAGRLSFGMVGNAAEISAAEAQHNAPEIPAITTYDQRLEAVENDLIGHWPERLNRTLELAAYGPDVSELQHASKRQRVSRIQRRLETFVSDGRTYEDDVRALWGSTCVWDALSEANAAALGRQARQHIRNRVKRSSDMYANACVPSIAKLFDLVMPWSVPEAVGERVPGADDNAVNRDGDDEEGIGRYILDDDLDLELEERRGEAPGAAERELDHLDLHLDIPWLNPDMLNLAQRSQSAAGRSVSIRTESSPDPARHARQHSASVLGTPNSHVASLDPLSSEDGLEIRSFELTAPGADADHNMDASMVSLQGLDSFLDISRLGANGAHQTTVAIEMDRESRSFRQFVLARFEEHRSGTIAFERLLLPSYNNRRVAARAFVDLLQLASKSVFGVYQKEPYSTVYISSA</sequence>
<feature type="chain" id="PRO_5040774510" description="Rad21/Rec8-like protein C-terminal eukaryotic domain-containing protein" evidence="2">
    <location>
        <begin position="22"/>
        <end position="555"/>
    </location>
</feature>
<feature type="region of interest" description="Disordered" evidence="1">
    <location>
        <begin position="384"/>
        <end position="420"/>
    </location>
</feature>
<dbReference type="SUPFAM" id="SSF46785">
    <property type="entry name" value="Winged helix' DNA-binding domain"/>
    <property type="match status" value="1"/>
</dbReference>